<evidence type="ECO:0000256" key="6">
    <source>
        <dbReference type="ARBA" id="ARBA00061481"/>
    </source>
</evidence>
<dbReference type="Gene3D" id="3.20.20.80">
    <property type="entry name" value="Glycosidases"/>
    <property type="match status" value="1"/>
</dbReference>
<evidence type="ECO:0000259" key="8">
    <source>
        <dbReference type="PROSITE" id="PS51910"/>
    </source>
</evidence>
<dbReference type="PANTHER" id="PTHR45708:SF39">
    <property type="entry name" value="GH18 DOMAIN-CONTAINING PROTEIN"/>
    <property type="match status" value="1"/>
</dbReference>
<dbReference type="GO" id="GO:0005576">
    <property type="term" value="C:extracellular region"/>
    <property type="evidence" value="ECO:0007669"/>
    <property type="project" value="UniProtKB-SubCell"/>
</dbReference>
<keyword evidence="7" id="KW-0812">Transmembrane</keyword>
<dbReference type="InterPro" id="IPR017853">
    <property type="entry name" value="GH"/>
</dbReference>
<accession>A0A4U6TPW9</accession>
<dbReference type="FunFam" id="3.20.20.80:FF:000044">
    <property type="entry name" value="Chitinase III C10701-rice"/>
    <property type="match status" value="1"/>
</dbReference>
<dbReference type="PANTHER" id="PTHR45708">
    <property type="entry name" value="ENDOCHITINASE"/>
    <property type="match status" value="1"/>
</dbReference>
<gene>
    <name evidence="9" type="ORF">SEVIR_8G255100v2</name>
</gene>
<evidence type="ECO:0000256" key="5">
    <source>
        <dbReference type="ARBA" id="ARBA00023157"/>
    </source>
</evidence>
<evidence type="ECO:0000256" key="2">
    <source>
        <dbReference type="ARBA" id="ARBA00022525"/>
    </source>
</evidence>
<keyword evidence="2" id="KW-0964">Secreted</keyword>
<dbReference type="SUPFAM" id="SSF51445">
    <property type="entry name" value="(Trans)glycosidases"/>
    <property type="match status" value="1"/>
</dbReference>
<organism evidence="9 10">
    <name type="scientific">Setaria viridis</name>
    <name type="common">Green bristlegrass</name>
    <name type="synonym">Setaria italica subsp. viridis</name>
    <dbReference type="NCBI Taxonomy" id="4556"/>
    <lineage>
        <taxon>Eukaryota</taxon>
        <taxon>Viridiplantae</taxon>
        <taxon>Streptophyta</taxon>
        <taxon>Embryophyta</taxon>
        <taxon>Tracheophyta</taxon>
        <taxon>Spermatophyta</taxon>
        <taxon>Magnoliopsida</taxon>
        <taxon>Liliopsida</taxon>
        <taxon>Poales</taxon>
        <taxon>Poaceae</taxon>
        <taxon>PACMAD clade</taxon>
        <taxon>Panicoideae</taxon>
        <taxon>Panicodae</taxon>
        <taxon>Paniceae</taxon>
        <taxon>Cenchrinae</taxon>
        <taxon>Setaria</taxon>
    </lineage>
</organism>
<protein>
    <recommendedName>
        <fullName evidence="8">GH18 domain-containing protein</fullName>
    </recommendedName>
</protein>
<sequence>MSVVNIGWPCTVARRPPPFFSQISFISTRLHWRISKHSTLNKSSVTMAFTRRRPSLAVSAAALLFVVLISFLLAGPASAQGKTGQVTVFWGRHRDEGSLREACDSGLYSMVIMSFLDVYGGNGNGNYHLDLSGHPFAGMGAAIKRCQFLGVPVSISIGGFGGAYSLPTNQSALALFDHLWNTYFGGSLNDTRHPFGDAWLDGVDMFLEHGDAADRYSTLALELAKHNIRAGDGKLLHLTATAHCRFPDDRVKEALDTGIFERIHVRFYDDPDCAAGFSAAEWAKWAAAYPFTKIYVGVPASPQAAETGYTDPAALRRAVLPVAQKASNYGGVMIWDRYFEKRSNYSGSIKSWV</sequence>
<proteinExistence type="inferred from homology"/>
<dbReference type="Gramene" id="TKW02669">
    <property type="protein sequence ID" value="TKW02669"/>
    <property type="gene ID" value="SEVIR_8G255100v2"/>
</dbReference>
<keyword evidence="7" id="KW-1133">Transmembrane helix</keyword>
<dbReference type="GO" id="GO:0005975">
    <property type="term" value="P:carbohydrate metabolic process"/>
    <property type="evidence" value="ECO:0007669"/>
    <property type="project" value="InterPro"/>
</dbReference>
<dbReference type="GO" id="GO:0050832">
    <property type="term" value="P:defense response to fungus"/>
    <property type="evidence" value="ECO:0007669"/>
    <property type="project" value="UniProtKB-ARBA"/>
</dbReference>
<dbReference type="OMA" id="HWRISKH"/>
<evidence type="ECO:0000256" key="3">
    <source>
        <dbReference type="ARBA" id="ARBA00022729"/>
    </source>
</evidence>
<keyword evidence="3" id="KW-0732">Signal</keyword>
<dbReference type="GO" id="GO:0004857">
    <property type="term" value="F:enzyme inhibitor activity"/>
    <property type="evidence" value="ECO:0007669"/>
    <property type="project" value="UniProtKB-ARBA"/>
</dbReference>
<dbReference type="InterPro" id="IPR001223">
    <property type="entry name" value="Glyco_hydro18_cat"/>
</dbReference>
<dbReference type="AlphaFoldDB" id="A0A4U6TPW9"/>
<comment type="similarity">
    <text evidence="6">Belongs to the glycosyl hydrolase 18 family. Xylanase inhibitor subfamily.</text>
</comment>
<keyword evidence="5" id="KW-1015">Disulfide bond</keyword>
<dbReference type="Proteomes" id="UP000298652">
    <property type="component" value="Chromosome 8"/>
</dbReference>
<evidence type="ECO:0000256" key="1">
    <source>
        <dbReference type="ARBA" id="ARBA00004613"/>
    </source>
</evidence>
<dbReference type="PROSITE" id="PS51910">
    <property type="entry name" value="GH18_2"/>
    <property type="match status" value="1"/>
</dbReference>
<reference evidence="9" key="1">
    <citation type="submission" date="2019-03" db="EMBL/GenBank/DDBJ databases">
        <title>WGS assembly of Setaria viridis.</title>
        <authorList>
            <person name="Huang P."/>
            <person name="Jenkins J."/>
            <person name="Grimwood J."/>
            <person name="Barry K."/>
            <person name="Healey A."/>
            <person name="Mamidi S."/>
            <person name="Sreedasyam A."/>
            <person name="Shu S."/>
            <person name="Feldman M."/>
            <person name="Wu J."/>
            <person name="Yu Y."/>
            <person name="Chen C."/>
            <person name="Johnson J."/>
            <person name="Rokhsar D."/>
            <person name="Baxter I."/>
            <person name="Schmutz J."/>
            <person name="Brutnell T."/>
            <person name="Kellogg E."/>
        </authorList>
    </citation>
    <scope>NUCLEOTIDE SEQUENCE [LARGE SCALE GENOMIC DNA]</scope>
</reference>
<dbReference type="InterPro" id="IPR050542">
    <property type="entry name" value="Glycosyl_Hydrlase18_Chitinase"/>
</dbReference>
<keyword evidence="10" id="KW-1185">Reference proteome</keyword>
<feature type="transmembrane region" description="Helical" evidence="7">
    <location>
        <begin position="56"/>
        <end position="75"/>
    </location>
</feature>
<keyword evidence="7" id="KW-0472">Membrane</keyword>
<evidence type="ECO:0000313" key="9">
    <source>
        <dbReference type="EMBL" id="TKW02669.1"/>
    </source>
</evidence>
<comment type="subcellular location">
    <subcellularLocation>
        <location evidence="1">Secreted</location>
    </subcellularLocation>
</comment>
<evidence type="ECO:0000313" key="10">
    <source>
        <dbReference type="Proteomes" id="UP000298652"/>
    </source>
</evidence>
<evidence type="ECO:0000256" key="4">
    <source>
        <dbReference type="ARBA" id="ARBA00022821"/>
    </source>
</evidence>
<keyword evidence="4" id="KW-0611">Plant defense</keyword>
<dbReference type="GO" id="GO:0004568">
    <property type="term" value="F:chitinase activity"/>
    <property type="evidence" value="ECO:0007669"/>
    <property type="project" value="TreeGrafter"/>
</dbReference>
<evidence type="ECO:0000256" key="7">
    <source>
        <dbReference type="SAM" id="Phobius"/>
    </source>
</evidence>
<feature type="domain" description="GH18" evidence="8">
    <location>
        <begin position="84"/>
        <end position="353"/>
    </location>
</feature>
<name>A0A4U6TPW9_SETVI</name>
<dbReference type="Pfam" id="PF00704">
    <property type="entry name" value="Glyco_hydro_18"/>
    <property type="match status" value="1"/>
</dbReference>
<dbReference type="EMBL" id="CM016559">
    <property type="protein sequence ID" value="TKW02669.1"/>
    <property type="molecule type" value="Genomic_DNA"/>
</dbReference>